<dbReference type="EMBL" id="PSYR01000001">
    <property type="protein sequence ID" value="RCN59551.1"/>
    <property type="molecule type" value="Genomic_DNA"/>
</dbReference>
<keyword evidence="2" id="KW-1185">Reference proteome</keyword>
<dbReference type="AlphaFoldDB" id="A0A368HJK2"/>
<name>A0A368HJK2_9GAMM</name>
<reference evidence="1 2" key="1">
    <citation type="submission" date="2018-02" db="EMBL/GenBank/DDBJ databases">
        <title>Insights into the biology of acidophilic members of the Acidiferrobacteraceae family derived from comparative genomic analyses.</title>
        <authorList>
            <person name="Issotta F."/>
            <person name="Thyssen C."/>
            <person name="Mena C."/>
            <person name="Moya A."/>
            <person name="Bellenberg S."/>
            <person name="Sproer C."/>
            <person name="Covarrubias P.C."/>
            <person name="Sand W."/>
            <person name="Quatrini R."/>
            <person name="Vera M."/>
        </authorList>
    </citation>
    <scope>NUCLEOTIDE SEQUENCE [LARGE SCALE GENOMIC DNA]</scope>
    <source>
        <strain evidence="2">m-1</strain>
    </source>
</reference>
<accession>A0A368HJK2</accession>
<sequence length="487" mass="53358">MFHREKNSMAFKIPRLEPRKVLALTSIIGGLAMSANAWALPSFARQTGWSCATCHTSFPQLTPMGRIFKLMGYTTTNLQPQQKVEAKVGNVVHLLLPRISQFSIFVQASDTHVAGSQQALGAPARTAKGGQPVGTNNNLEVPQQVSLFYAGEVTPHVGDFLHITYNGQSGTFAFDDSSIVRTQAWKLGLHNTLITGVDVNNTPSATDLWNTSPDWQAPFFTSNYTAEGAVPTTFIGSSPGAAFPLIGLGAYAADIVGPNRANWFYAEADAYNNSEGTGAAPNQGGFFEGGSNSLFGQLAGTAPYLRLAYQHDWSDWNWEVGTYDMWSRVYASPISNAVNRFYDYDLDSQLQWLDINDNDNVTVRANLIHEDANFAAGALNTSLTHGQLNTFNLNATYWYHDEYGAQGGFQDVTGTANSSFWGGNVYTSANGSPNTTDEWVEASYLPWWNTRLSVRYTVFNKFRGLTGNNGVSPSKFNTIELLAWIAY</sequence>
<dbReference type="Proteomes" id="UP000253250">
    <property type="component" value="Unassembled WGS sequence"/>
</dbReference>
<gene>
    <name evidence="1" type="ORF">C4900_05480</name>
</gene>
<dbReference type="OrthoDB" id="5391020at2"/>
<protein>
    <submittedName>
        <fullName evidence="1">Cytochrome C</fullName>
    </submittedName>
</protein>
<comment type="caution">
    <text evidence="1">The sequence shown here is derived from an EMBL/GenBank/DDBJ whole genome shotgun (WGS) entry which is preliminary data.</text>
</comment>
<evidence type="ECO:0000313" key="2">
    <source>
        <dbReference type="Proteomes" id="UP000253250"/>
    </source>
</evidence>
<proteinExistence type="predicted"/>
<organism evidence="1 2">
    <name type="scientific">Acidiferrobacter thiooxydans</name>
    <dbReference type="NCBI Taxonomy" id="163359"/>
    <lineage>
        <taxon>Bacteria</taxon>
        <taxon>Pseudomonadati</taxon>
        <taxon>Pseudomonadota</taxon>
        <taxon>Gammaproteobacteria</taxon>
        <taxon>Acidiferrobacterales</taxon>
        <taxon>Acidiferrobacteraceae</taxon>
        <taxon>Acidiferrobacter</taxon>
    </lineage>
</organism>
<evidence type="ECO:0000313" key="1">
    <source>
        <dbReference type="EMBL" id="RCN59551.1"/>
    </source>
</evidence>